<keyword evidence="1" id="KW-0472">Membrane</keyword>
<reference evidence="3 4" key="1">
    <citation type="submission" date="2021-03" db="EMBL/GenBank/DDBJ databases">
        <title>Complete genome of Polaribacter_sp.SM13.</title>
        <authorList>
            <person name="Jeong S.W."/>
            <person name="Bae J.W."/>
        </authorList>
    </citation>
    <scope>NUCLEOTIDE SEQUENCE [LARGE SCALE GENOMIC DNA]</scope>
    <source>
        <strain evidence="3 4">SM13</strain>
    </source>
</reference>
<gene>
    <name evidence="3" type="ORF">J3359_03020</name>
</gene>
<dbReference type="PANTHER" id="PTHR34220:SF7">
    <property type="entry name" value="SENSOR HISTIDINE KINASE YPDA"/>
    <property type="match status" value="1"/>
</dbReference>
<evidence type="ECO:0000256" key="1">
    <source>
        <dbReference type="SAM" id="Phobius"/>
    </source>
</evidence>
<name>A0A975CSP3_9FLAO</name>
<evidence type="ECO:0000313" key="3">
    <source>
        <dbReference type="EMBL" id="QTE23262.1"/>
    </source>
</evidence>
<sequence>MTPISRSQFKLVVQLIFWTLFLLLFILLEYVLNDELRENNIKVNTISRFVFDAIIFYFHYKYLSRLLLSQKKYLLYIASITVILFLAILEEMLFYSIYLKGGTYNISLSSRLFVEFMTTCVLIISSGAMYFSSEWVDAKHKEEILEKNNLKLEGELKFLKGQITPHFLFNILNSIYSLSYKNSPKAALMVDNLSKIMRYLIYEGAKNRVYLSKEIKLIQDYIRLYGTRFTTDNNIDFYHENILPHHKIAPMLLISFVENAIKHSDIYNNKNAWVKLEFILEDNTLFFTAKNSKPTNKNRILSNNIGNQNVIKQLQYIYPNAHSIEIKDNINDYNLKLTINL</sequence>
<dbReference type="EMBL" id="CP071869">
    <property type="protein sequence ID" value="QTE23262.1"/>
    <property type="molecule type" value="Genomic_DNA"/>
</dbReference>
<keyword evidence="1" id="KW-0812">Transmembrane</keyword>
<dbReference type="InterPro" id="IPR010559">
    <property type="entry name" value="Sig_transdc_His_kin_internal"/>
</dbReference>
<evidence type="ECO:0000259" key="2">
    <source>
        <dbReference type="Pfam" id="PF06580"/>
    </source>
</evidence>
<keyword evidence="3" id="KW-0418">Kinase</keyword>
<dbReference type="InterPro" id="IPR050640">
    <property type="entry name" value="Bact_2-comp_sensor_kinase"/>
</dbReference>
<feature type="transmembrane region" description="Helical" evidence="1">
    <location>
        <begin position="75"/>
        <end position="98"/>
    </location>
</feature>
<protein>
    <submittedName>
        <fullName evidence="3">Histidine kinase</fullName>
    </submittedName>
</protein>
<feature type="transmembrane region" description="Helical" evidence="1">
    <location>
        <begin position="45"/>
        <end position="63"/>
    </location>
</feature>
<feature type="domain" description="Signal transduction histidine kinase internal region" evidence="2">
    <location>
        <begin position="155"/>
        <end position="230"/>
    </location>
</feature>
<feature type="transmembrane region" description="Helical" evidence="1">
    <location>
        <begin position="110"/>
        <end position="131"/>
    </location>
</feature>
<dbReference type="Pfam" id="PF06580">
    <property type="entry name" value="His_kinase"/>
    <property type="match status" value="1"/>
</dbReference>
<organism evidence="3 4">
    <name type="scientific">Polaribacter cellanae</name>
    <dbReference type="NCBI Taxonomy" id="2818493"/>
    <lineage>
        <taxon>Bacteria</taxon>
        <taxon>Pseudomonadati</taxon>
        <taxon>Bacteroidota</taxon>
        <taxon>Flavobacteriia</taxon>
        <taxon>Flavobacteriales</taxon>
        <taxon>Flavobacteriaceae</taxon>
    </lineage>
</organism>
<keyword evidence="4" id="KW-1185">Reference proteome</keyword>
<dbReference type="KEGG" id="pcea:J3359_03020"/>
<dbReference type="AlphaFoldDB" id="A0A975CSP3"/>
<dbReference type="RefSeq" id="WP_208079273.1">
    <property type="nucleotide sequence ID" value="NZ_CP071869.1"/>
</dbReference>
<feature type="transmembrane region" description="Helical" evidence="1">
    <location>
        <begin position="12"/>
        <end position="33"/>
    </location>
</feature>
<dbReference type="GO" id="GO:0016020">
    <property type="term" value="C:membrane"/>
    <property type="evidence" value="ECO:0007669"/>
    <property type="project" value="InterPro"/>
</dbReference>
<evidence type="ECO:0000313" key="4">
    <source>
        <dbReference type="Proteomes" id="UP000663920"/>
    </source>
</evidence>
<keyword evidence="1" id="KW-1133">Transmembrane helix</keyword>
<accession>A0A975CSP3</accession>
<keyword evidence="3" id="KW-0808">Transferase</keyword>
<dbReference type="GO" id="GO:0000155">
    <property type="term" value="F:phosphorelay sensor kinase activity"/>
    <property type="evidence" value="ECO:0007669"/>
    <property type="project" value="InterPro"/>
</dbReference>
<dbReference type="PANTHER" id="PTHR34220">
    <property type="entry name" value="SENSOR HISTIDINE KINASE YPDA"/>
    <property type="match status" value="1"/>
</dbReference>
<proteinExistence type="predicted"/>
<dbReference type="Proteomes" id="UP000663920">
    <property type="component" value="Chromosome"/>
</dbReference>